<dbReference type="EMBL" id="JAFLRJ010000007">
    <property type="protein sequence ID" value="MBO0510393.1"/>
    <property type="molecule type" value="Genomic_DNA"/>
</dbReference>
<dbReference type="AlphaFoldDB" id="A0A939JDL1"/>
<name>A0A939JDL1_9ACTN</name>
<dbReference type="RefSeq" id="WP_206959132.1">
    <property type="nucleotide sequence ID" value="NZ_BAAAJJ010000008.1"/>
</dbReference>
<accession>A0A939JDL1</accession>
<evidence type="ECO:0000313" key="1">
    <source>
        <dbReference type="EMBL" id="MBO0510393.1"/>
    </source>
</evidence>
<comment type="caution">
    <text evidence="1">The sequence shown here is derived from an EMBL/GenBank/DDBJ whole genome shotgun (WGS) entry which is preliminary data.</text>
</comment>
<gene>
    <name evidence="1" type="ORF">J0695_00985</name>
</gene>
<proteinExistence type="predicted"/>
<evidence type="ECO:0000313" key="2">
    <source>
        <dbReference type="Proteomes" id="UP000664167"/>
    </source>
</evidence>
<keyword evidence="2" id="KW-1185">Reference proteome</keyword>
<reference evidence="1" key="1">
    <citation type="submission" date="2021-03" db="EMBL/GenBank/DDBJ databases">
        <title>Streptomyces poriferae sp. nov., a novel marine sponge-derived Actinobacteria species with anti-MRSA activity.</title>
        <authorList>
            <person name="Sandoval-Powers M."/>
            <person name="Kralova S."/>
            <person name="Nguyen G.-S."/>
            <person name="Fawwal D."/>
            <person name="Degnes K."/>
            <person name="Klinkenberg G."/>
            <person name="Sletta H."/>
            <person name="Wentzel A."/>
            <person name="Liles M.R."/>
        </authorList>
    </citation>
    <scope>NUCLEOTIDE SEQUENCE</scope>
    <source>
        <strain evidence="1">DSM 41794</strain>
    </source>
</reference>
<protein>
    <recommendedName>
        <fullName evidence="3">DUF4034 domain-containing protein</fullName>
    </recommendedName>
</protein>
<evidence type="ECO:0008006" key="3">
    <source>
        <dbReference type="Google" id="ProtNLM"/>
    </source>
</evidence>
<dbReference type="Proteomes" id="UP000664167">
    <property type="component" value="Unassembled WGS sequence"/>
</dbReference>
<sequence length="332" mass="37400">MLARPVYHPAGHDDGLRNALQDLRTGRWRSMRDLLADTPGWSLWTQRTQVLAAAAAGTDVVQMWRSEEPRSADAAVMHTRVLVERTLRAHRAGHRSTDSLWREAWQACQIAAEATPQDPVPWVCQLALSQLDERQQWEEHRQAPPEQMLFPGPWGLLAEADKRDPYNREAYHRMLQFTYARRPGGHLSEAVGFVHWAAAQAPEGSALLVLPLYVRVERYLREGGREKALDLHWVAEDATRETLRALHGWFDRSPPAANSLLDLSHLAHALWGSLQFPDAVRVFDALGPYFTPAPWSHRTHDPGDPDLAAETYVQARARCMSAPRGPGPGPQN</sequence>
<organism evidence="1 2">
    <name type="scientific">Streptomyces beijiangensis</name>
    <dbReference type="NCBI Taxonomy" id="163361"/>
    <lineage>
        <taxon>Bacteria</taxon>
        <taxon>Bacillati</taxon>
        <taxon>Actinomycetota</taxon>
        <taxon>Actinomycetes</taxon>
        <taxon>Kitasatosporales</taxon>
        <taxon>Streptomycetaceae</taxon>
        <taxon>Streptomyces</taxon>
    </lineage>
</organism>